<proteinExistence type="predicted"/>
<accession>A0A3L6S1Z1</accession>
<dbReference type="InterPro" id="IPR040338">
    <property type="entry name" value="At1g67623-like"/>
</dbReference>
<dbReference type="PANTHER" id="PTHR33784">
    <property type="entry name" value="OS05G0482100 PROTEIN"/>
    <property type="match status" value="1"/>
</dbReference>
<gene>
    <name evidence="2" type="ORF">C2845_PM09G16950</name>
</gene>
<dbReference type="Pfam" id="PF23310">
    <property type="entry name" value="TPR_27"/>
    <property type="match status" value="1"/>
</dbReference>
<evidence type="ECO:0000313" key="2">
    <source>
        <dbReference type="EMBL" id="RLN13307.1"/>
    </source>
</evidence>
<evidence type="ECO:0000313" key="3">
    <source>
        <dbReference type="Proteomes" id="UP000275267"/>
    </source>
</evidence>
<dbReference type="OrthoDB" id="681586at2759"/>
<name>A0A3L6S1Z1_PANMI</name>
<feature type="domain" description="At2g35280-like TPR" evidence="1">
    <location>
        <begin position="71"/>
        <end position="134"/>
    </location>
</feature>
<evidence type="ECO:0000259" key="1">
    <source>
        <dbReference type="Pfam" id="PF23310"/>
    </source>
</evidence>
<reference evidence="3" key="1">
    <citation type="journal article" date="2019" name="Nat. Commun.">
        <title>The genome of broomcorn millet.</title>
        <authorList>
            <person name="Zou C."/>
            <person name="Miki D."/>
            <person name="Li D."/>
            <person name="Tang Q."/>
            <person name="Xiao L."/>
            <person name="Rajput S."/>
            <person name="Deng P."/>
            <person name="Jia W."/>
            <person name="Huang R."/>
            <person name="Zhang M."/>
            <person name="Sun Y."/>
            <person name="Hu J."/>
            <person name="Fu X."/>
            <person name="Schnable P.S."/>
            <person name="Li F."/>
            <person name="Zhang H."/>
            <person name="Feng B."/>
            <person name="Zhu X."/>
            <person name="Liu R."/>
            <person name="Schnable J.C."/>
            <person name="Zhu J.-K."/>
            <person name="Zhang H."/>
        </authorList>
    </citation>
    <scope>NUCLEOTIDE SEQUENCE [LARGE SCALE GENOMIC DNA]</scope>
</reference>
<dbReference type="PANTHER" id="PTHR33784:SF10">
    <property type="entry name" value="F-BOX PROTEIN"/>
    <property type="match status" value="1"/>
</dbReference>
<comment type="caution">
    <text evidence="2">The sequence shown here is derived from an EMBL/GenBank/DDBJ whole genome shotgun (WGS) entry which is preliminary data.</text>
</comment>
<dbReference type="EMBL" id="PQIB02000006">
    <property type="protein sequence ID" value="RLN13307.1"/>
    <property type="molecule type" value="Genomic_DNA"/>
</dbReference>
<dbReference type="Proteomes" id="UP000275267">
    <property type="component" value="Unassembled WGS sequence"/>
</dbReference>
<keyword evidence="3" id="KW-1185">Reference proteome</keyword>
<organism evidence="2 3">
    <name type="scientific">Panicum miliaceum</name>
    <name type="common">Proso millet</name>
    <name type="synonym">Broomcorn millet</name>
    <dbReference type="NCBI Taxonomy" id="4540"/>
    <lineage>
        <taxon>Eukaryota</taxon>
        <taxon>Viridiplantae</taxon>
        <taxon>Streptophyta</taxon>
        <taxon>Embryophyta</taxon>
        <taxon>Tracheophyta</taxon>
        <taxon>Spermatophyta</taxon>
        <taxon>Magnoliopsida</taxon>
        <taxon>Liliopsida</taxon>
        <taxon>Poales</taxon>
        <taxon>Poaceae</taxon>
        <taxon>PACMAD clade</taxon>
        <taxon>Panicoideae</taxon>
        <taxon>Panicodae</taxon>
        <taxon>Paniceae</taxon>
        <taxon>Panicinae</taxon>
        <taxon>Panicum</taxon>
        <taxon>Panicum sect. Panicum</taxon>
    </lineage>
</organism>
<dbReference type="AlphaFoldDB" id="A0A3L6S1Z1"/>
<dbReference type="InterPro" id="IPR057136">
    <property type="entry name" value="At2g35280_TPR_dom"/>
</dbReference>
<sequence>MAPVSSLTDLPEEIHIDVAARVVASSSFPMADLRRLRGPCSVMRDRVCGAPLVRRSLNLRRALRQLDNAETRERLIAKTYTTGNLEARFVKGMRVVFREHSRALHAPLDKLDQADRGGHKPAAYMLAMLLWRANSGAEADLRAKELLAEAADDDPTLAVWNDRGLARTVVEAFDTLWMEVLPNFDQGVPVPGPVPRADVHQCGMSGGHDGWYQWSYFCSVECRIQSLCEDIFRILGDHP</sequence>
<protein>
    <recommendedName>
        <fullName evidence="1">At2g35280-like TPR domain-containing protein</fullName>
    </recommendedName>
</protein>